<proteinExistence type="predicted"/>
<keyword evidence="3" id="KW-1185">Reference proteome</keyword>
<name>A0A8C1LEZ9_CYPCA</name>
<dbReference type="AlphaFoldDB" id="A0A8C1LEZ9"/>
<evidence type="ECO:0000313" key="3">
    <source>
        <dbReference type="Proteomes" id="UP000694427"/>
    </source>
</evidence>
<keyword evidence="1" id="KW-0812">Transmembrane</keyword>
<sequence>MALSRALRCCQRIFSWIPVIIISSVVLWSYYAYVFELCFGKTSQLIHFIRANACSAVIRKYHVLLSCLLLDTKPHLSEAEARRQV</sequence>
<reference evidence="2" key="1">
    <citation type="submission" date="2025-08" db="UniProtKB">
        <authorList>
            <consortium name="Ensembl"/>
        </authorList>
    </citation>
    <scope>IDENTIFICATION</scope>
</reference>
<evidence type="ECO:0000313" key="2">
    <source>
        <dbReference type="Ensembl" id="ENSCCRP00010059920.1"/>
    </source>
</evidence>
<dbReference type="Proteomes" id="UP000694427">
    <property type="component" value="Unplaced"/>
</dbReference>
<accession>A0A8C1LEZ9</accession>
<protein>
    <submittedName>
        <fullName evidence="2">Uncharacterized protein</fullName>
    </submittedName>
</protein>
<feature type="transmembrane region" description="Helical" evidence="1">
    <location>
        <begin position="12"/>
        <end position="33"/>
    </location>
</feature>
<dbReference type="Ensembl" id="ENSCCRT00010065712.1">
    <property type="protein sequence ID" value="ENSCCRP00010059920.1"/>
    <property type="gene ID" value="ENSCCRG00010025414.1"/>
</dbReference>
<reference evidence="2" key="2">
    <citation type="submission" date="2025-09" db="UniProtKB">
        <authorList>
            <consortium name="Ensembl"/>
        </authorList>
    </citation>
    <scope>IDENTIFICATION</scope>
</reference>
<evidence type="ECO:0000256" key="1">
    <source>
        <dbReference type="SAM" id="Phobius"/>
    </source>
</evidence>
<keyword evidence="1" id="KW-0472">Membrane</keyword>
<organism evidence="2 3">
    <name type="scientific">Cyprinus carpio</name>
    <name type="common">Common carp</name>
    <dbReference type="NCBI Taxonomy" id="7962"/>
    <lineage>
        <taxon>Eukaryota</taxon>
        <taxon>Metazoa</taxon>
        <taxon>Chordata</taxon>
        <taxon>Craniata</taxon>
        <taxon>Vertebrata</taxon>
        <taxon>Euteleostomi</taxon>
        <taxon>Actinopterygii</taxon>
        <taxon>Neopterygii</taxon>
        <taxon>Teleostei</taxon>
        <taxon>Ostariophysi</taxon>
        <taxon>Cypriniformes</taxon>
        <taxon>Cyprinidae</taxon>
        <taxon>Cyprininae</taxon>
        <taxon>Cyprinus</taxon>
    </lineage>
</organism>
<keyword evidence="1" id="KW-1133">Transmembrane helix</keyword>